<feature type="domain" description="Glycosyl transferase family 25" evidence="1">
    <location>
        <begin position="6"/>
        <end position="184"/>
    </location>
</feature>
<keyword evidence="2" id="KW-0808">Transferase</keyword>
<dbReference type="GO" id="GO:0016740">
    <property type="term" value="F:transferase activity"/>
    <property type="evidence" value="ECO:0007669"/>
    <property type="project" value="UniProtKB-KW"/>
</dbReference>
<gene>
    <name evidence="2" type="ORF">G8E09_02910</name>
</gene>
<evidence type="ECO:0000313" key="3">
    <source>
        <dbReference type="Proteomes" id="UP000501692"/>
    </source>
</evidence>
<dbReference type="RefSeq" id="WP_167563040.1">
    <property type="nucleotide sequence ID" value="NZ_CP049806.1"/>
</dbReference>
<proteinExistence type="predicted"/>
<dbReference type="AlphaFoldDB" id="A0A6H0FQY4"/>
<dbReference type="InterPro" id="IPR002654">
    <property type="entry name" value="Glyco_trans_25"/>
</dbReference>
<dbReference type="Pfam" id="PF01755">
    <property type="entry name" value="Glyco_transf_25"/>
    <property type="match status" value="1"/>
</dbReference>
<dbReference type="EMBL" id="CP049806">
    <property type="protein sequence ID" value="QIT16746.1"/>
    <property type="molecule type" value="Genomic_DNA"/>
</dbReference>
<name>A0A6H0FQY4_ACIPI</name>
<evidence type="ECO:0000259" key="1">
    <source>
        <dbReference type="Pfam" id="PF01755"/>
    </source>
</evidence>
<sequence>MAKILILCVSLKDSKTRQDNISHQIQILKQAVSNIQIDFHFFEAVYGKKLPPEYLSFIDLRRQFSGLCEHALGPSEIGCFLSHMILWQRHAQGEYAQYDRLIIIEDDVIFNFNQIHEKLISLIETNPSFAFLGGHSQPSRRRIRGYTSQDQLYFNTSGPKDLYTATFAYSLTREQARIFIEKQIKRLTYIDDWKYLLQRHYTVPFYFCFEHDDEIPSSIASDRQNFMKKPNRFKKNYRKIRNDLVSRIISLFLFKKIIRLSTFIAAHNNRLNISVDNKSKD</sequence>
<organism evidence="2 3">
    <name type="scientific">Acinetobacter pittii</name>
    <name type="common">Acinetobacter genomosp. 3</name>
    <dbReference type="NCBI Taxonomy" id="48296"/>
    <lineage>
        <taxon>Bacteria</taxon>
        <taxon>Pseudomonadati</taxon>
        <taxon>Pseudomonadota</taxon>
        <taxon>Gammaproteobacteria</taxon>
        <taxon>Moraxellales</taxon>
        <taxon>Moraxellaceae</taxon>
        <taxon>Acinetobacter</taxon>
        <taxon>Acinetobacter calcoaceticus/baumannii complex</taxon>
    </lineage>
</organism>
<dbReference type="CDD" id="cd06532">
    <property type="entry name" value="Glyco_transf_25"/>
    <property type="match status" value="1"/>
</dbReference>
<reference evidence="2 3" key="1">
    <citation type="submission" date="2020-03" db="EMBL/GenBank/DDBJ databases">
        <authorList>
            <person name="Zhang L."/>
            <person name="Han X."/>
            <person name="Chen Y."/>
            <person name="Yu Y."/>
        </authorList>
    </citation>
    <scope>NUCLEOTIDE SEQUENCE [LARGE SCALE GENOMIC DNA]</scope>
    <source>
        <strain evidence="2 3">A1254</strain>
    </source>
</reference>
<accession>A0A6H0FQY4</accession>
<evidence type="ECO:0000313" key="2">
    <source>
        <dbReference type="EMBL" id="QIT16746.1"/>
    </source>
</evidence>
<protein>
    <submittedName>
        <fullName evidence="2">Glycosyltransferase family 25 protein</fullName>
    </submittedName>
</protein>
<dbReference type="Proteomes" id="UP000501692">
    <property type="component" value="Chromosome"/>
</dbReference>